<feature type="region of interest" description="Disordered" evidence="9">
    <location>
        <begin position="351"/>
        <end position="431"/>
    </location>
</feature>
<evidence type="ECO:0000256" key="8">
    <source>
        <dbReference type="ARBA" id="ARBA00023242"/>
    </source>
</evidence>
<evidence type="ECO:0000256" key="7">
    <source>
        <dbReference type="ARBA" id="ARBA00023163"/>
    </source>
</evidence>
<dbReference type="PANTHER" id="PTHR28246:SF1">
    <property type="entry name" value="G1-SPECIFIC TRANSCRIPTIONAL REPRESSOR WHI5-RELATED"/>
    <property type="match status" value="1"/>
</dbReference>
<comment type="similarity">
    <text evidence="3">Belongs to the WHI5/NRM1 family.</text>
</comment>
<evidence type="ECO:0000256" key="3">
    <source>
        <dbReference type="ARBA" id="ARBA00006922"/>
    </source>
</evidence>
<evidence type="ECO:0000256" key="5">
    <source>
        <dbReference type="ARBA" id="ARBA00022491"/>
    </source>
</evidence>
<keyword evidence="8" id="KW-0539">Nucleus</keyword>
<feature type="region of interest" description="Disordered" evidence="9">
    <location>
        <begin position="215"/>
        <end position="239"/>
    </location>
</feature>
<evidence type="ECO:0000256" key="1">
    <source>
        <dbReference type="ARBA" id="ARBA00004123"/>
    </source>
</evidence>
<keyword evidence="6" id="KW-0805">Transcription regulation</keyword>
<evidence type="ECO:0000256" key="2">
    <source>
        <dbReference type="ARBA" id="ARBA00004496"/>
    </source>
</evidence>
<dbReference type="InterPro" id="IPR013734">
    <property type="entry name" value="TF_Nrm1/Whi5"/>
</dbReference>
<feature type="compositionally biased region" description="Basic and acidic residues" evidence="9">
    <location>
        <begin position="521"/>
        <end position="530"/>
    </location>
</feature>
<dbReference type="InterPro" id="IPR039198">
    <property type="entry name" value="Srl3/Whi5"/>
</dbReference>
<feature type="region of interest" description="Disordered" evidence="9">
    <location>
        <begin position="599"/>
        <end position="622"/>
    </location>
</feature>
<gene>
    <name evidence="10" type="ORF">SEPCBS57363_000818</name>
</gene>
<feature type="compositionally biased region" description="Polar residues" evidence="9">
    <location>
        <begin position="453"/>
        <end position="464"/>
    </location>
</feature>
<dbReference type="PANTHER" id="PTHR28246">
    <property type="entry name" value="G1-SPECIFIC TRANSCRIPTIONAL REPRESSOR WHI5-RELATED"/>
    <property type="match status" value="1"/>
</dbReference>
<evidence type="ECO:0000313" key="11">
    <source>
        <dbReference type="Proteomes" id="UP001642501"/>
    </source>
</evidence>
<feature type="compositionally biased region" description="Low complexity" evidence="9">
    <location>
        <begin position="124"/>
        <end position="154"/>
    </location>
</feature>
<organism evidence="10 11">
    <name type="scientific">Sporothrix epigloea</name>
    <dbReference type="NCBI Taxonomy" id="1892477"/>
    <lineage>
        <taxon>Eukaryota</taxon>
        <taxon>Fungi</taxon>
        <taxon>Dikarya</taxon>
        <taxon>Ascomycota</taxon>
        <taxon>Pezizomycotina</taxon>
        <taxon>Sordariomycetes</taxon>
        <taxon>Sordariomycetidae</taxon>
        <taxon>Ophiostomatales</taxon>
        <taxon>Ophiostomataceae</taxon>
        <taxon>Sporothrix</taxon>
    </lineage>
</organism>
<accession>A0ABP0D6S5</accession>
<feature type="compositionally biased region" description="Polar residues" evidence="9">
    <location>
        <begin position="399"/>
        <end position="415"/>
    </location>
</feature>
<feature type="compositionally biased region" description="Polar residues" evidence="9">
    <location>
        <begin position="288"/>
        <end position="310"/>
    </location>
</feature>
<feature type="compositionally biased region" description="Low complexity" evidence="9">
    <location>
        <begin position="90"/>
        <end position="100"/>
    </location>
</feature>
<feature type="region of interest" description="Disordered" evidence="9">
    <location>
        <begin position="88"/>
        <end position="175"/>
    </location>
</feature>
<name>A0ABP0D6S5_9PEZI</name>
<evidence type="ECO:0000256" key="6">
    <source>
        <dbReference type="ARBA" id="ARBA00023015"/>
    </source>
</evidence>
<evidence type="ECO:0000256" key="9">
    <source>
        <dbReference type="SAM" id="MobiDB-lite"/>
    </source>
</evidence>
<evidence type="ECO:0000313" key="10">
    <source>
        <dbReference type="EMBL" id="CAK7263918.1"/>
    </source>
</evidence>
<feature type="region of interest" description="Disordered" evidence="9">
    <location>
        <begin position="287"/>
        <end position="315"/>
    </location>
</feature>
<comment type="subcellular location">
    <subcellularLocation>
        <location evidence="2">Cytoplasm</location>
    </subcellularLocation>
    <subcellularLocation>
        <location evidence="1">Nucleus</location>
    </subcellularLocation>
</comment>
<proteinExistence type="inferred from homology"/>
<dbReference type="Pfam" id="PF08528">
    <property type="entry name" value="Whi5"/>
    <property type="match status" value="1"/>
</dbReference>
<keyword evidence="5" id="KW-0678">Repressor</keyword>
<keyword evidence="7" id="KW-0804">Transcription</keyword>
<feature type="region of interest" description="Disordered" evidence="9">
    <location>
        <begin position="1"/>
        <end position="37"/>
    </location>
</feature>
<feature type="compositionally biased region" description="Polar residues" evidence="9">
    <location>
        <begin position="535"/>
        <end position="546"/>
    </location>
</feature>
<keyword evidence="4" id="KW-0963">Cytoplasm</keyword>
<comment type="caution">
    <text evidence="10">The sequence shown here is derived from an EMBL/GenBank/DDBJ whole genome shotgun (WGS) entry which is preliminary data.</text>
</comment>
<sequence>MDPSVDAYDRRVAQGVQDEALPRLSNGSDAHASPSKTSRALDIFADAQKLPAYSLYTQQQLLHQKQGQQQPQPPTYFPLHQTSELVTPLSASSVSISQKSSDSRHFQQQEQQEHRPQITHGSGLQDTLSSAATSASTDTDQLFTPPVSEGDVSVEGGGSGSVNGSANASSLEHDFSSQESQLLQLSRLAATRERMADVSVSDAFDNGAISRKRAADGTVKHTRNASSTSPVYRGGHSRNTSAVSVASTAGSRIGELSAELKTRLSYAMVKVNNGWQSHSIDQVENFASHGTSPASSTSTVHGWNASTLSPRNPGLSFHNRHRSQTSISILGAAAAPSGRTLPILDTSMWPSQQISRSTNSTPPLPSPLAPPRSGSAAPSKSLAPPASIEPSRPSVPARRNSNPNYAPPVLQTSRSHGGPHTPGDPDASHHHILPAHQNVREQDAIETLLFMSSPGNSSNMKQFPSTTSSSQPLPLVHQDPRRTPLINSPQRRALPGSAPRKSLPTGRQIAYGSQLSLGRRGNHDYSPREMDVDETNSTPFARSNRGTPKRRANTLDHIGEMLSPRIKMPLSIPSGLTASSKPRPVLGEEDIERMIDRAAATSANDSSDSESEILIPVRRVGV</sequence>
<reference evidence="10 11" key="1">
    <citation type="submission" date="2024-01" db="EMBL/GenBank/DDBJ databases">
        <authorList>
            <person name="Allen C."/>
            <person name="Tagirdzhanova G."/>
        </authorList>
    </citation>
    <scope>NUCLEOTIDE SEQUENCE [LARGE SCALE GENOMIC DNA]</scope>
    <source>
        <strain evidence="10 11">CBS 573.63</strain>
    </source>
</reference>
<protein>
    <recommendedName>
        <fullName evidence="12">Cyclin-dependent kinase</fullName>
    </recommendedName>
</protein>
<evidence type="ECO:0000256" key="4">
    <source>
        <dbReference type="ARBA" id="ARBA00022490"/>
    </source>
</evidence>
<feature type="compositionally biased region" description="Basic and acidic residues" evidence="9">
    <location>
        <begin position="101"/>
        <end position="116"/>
    </location>
</feature>
<evidence type="ECO:0008006" key="12">
    <source>
        <dbReference type="Google" id="ProtNLM"/>
    </source>
</evidence>
<keyword evidence="11" id="KW-1185">Reference proteome</keyword>
<feature type="region of interest" description="Disordered" evidence="9">
    <location>
        <begin position="451"/>
        <end position="551"/>
    </location>
</feature>
<dbReference type="EMBL" id="CAWUOM010000007">
    <property type="protein sequence ID" value="CAK7263918.1"/>
    <property type="molecule type" value="Genomic_DNA"/>
</dbReference>
<dbReference type="Proteomes" id="UP001642501">
    <property type="component" value="Unassembled WGS sequence"/>
</dbReference>
<feature type="compositionally biased region" description="Low complexity" evidence="9">
    <location>
        <begin position="371"/>
        <end position="386"/>
    </location>
</feature>